<dbReference type="GO" id="GO:0006412">
    <property type="term" value="P:translation"/>
    <property type="evidence" value="ECO:0007669"/>
    <property type="project" value="InterPro"/>
</dbReference>
<dbReference type="InterPro" id="IPR009068">
    <property type="entry name" value="uS15_NS1_RNA-bd_sf"/>
</dbReference>
<evidence type="ECO:0000256" key="3">
    <source>
        <dbReference type="ARBA" id="ARBA00023274"/>
    </source>
</evidence>
<keyword evidence="3" id="KW-0687">Ribonucleoprotein</keyword>
<feature type="chain" id="PRO_5032634321" description="30S ribosomal protein S15" evidence="4">
    <location>
        <begin position="25"/>
        <end position="369"/>
    </location>
</feature>
<dbReference type="OrthoDB" id="441444at2759"/>
<dbReference type="EMBL" id="CAJNNV010011627">
    <property type="protein sequence ID" value="CAE8599949.1"/>
    <property type="molecule type" value="Genomic_DNA"/>
</dbReference>
<keyword evidence="2" id="KW-0689">Ribosomal protein</keyword>
<evidence type="ECO:0000256" key="4">
    <source>
        <dbReference type="SAM" id="SignalP"/>
    </source>
</evidence>
<dbReference type="InterPro" id="IPR000589">
    <property type="entry name" value="Ribosomal_uS15"/>
</dbReference>
<dbReference type="AlphaFoldDB" id="A0A813EKH9"/>
<accession>A0A813EKH9</accession>
<proteinExistence type="inferred from homology"/>
<dbReference type="InterPro" id="IPR005290">
    <property type="entry name" value="Ribosomal_uS15_bac-type"/>
</dbReference>
<reference evidence="5" key="1">
    <citation type="submission" date="2021-02" db="EMBL/GenBank/DDBJ databases">
        <authorList>
            <person name="Dougan E. K."/>
            <person name="Rhodes N."/>
            <person name="Thang M."/>
            <person name="Chan C."/>
        </authorList>
    </citation>
    <scope>NUCLEOTIDE SEQUENCE</scope>
</reference>
<evidence type="ECO:0000313" key="5">
    <source>
        <dbReference type="EMBL" id="CAE8599949.1"/>
    </source>
</evidence>
<keyword evidence="4" id="KW-0732">Signal</keyword>
<comment type="similarity">
    <text evidence="1">Belongs to the universal ribosomal protein uS15 family.</text>
</comment>
<evidence type="ECO:0000256" key="2">
    <source>
        <dbReference type="ARBA" id="ARBA00022980"/>
    </source>
</evidence>
<organism evidence="5 6">
    <name type="scientific">Polarella glacialis</name>
    <name type="common">Dinoflagellate</name>
    <dbReference type="NCBI Taxonomy" id="89957"/>
    <lineage>
        <taxon>Eukaryota</taxon>
        <taxon>Sar</taxon>
        <taxon>Alveolata</taxon>
        <taxon>Dinophyceae</taxon>
        <taxon>Suessiales</taxon>
        <taxon>Suessiaceae</taxon>
        <taxon>Polarella</taxon>
    </lineage>
</organism>
<dbReference type="GO" id="GO:0005737">
    <property type="term" value="C:cytoplasm"/>
    <property type="evidence" value="ECO:0007669"/>
    <property type="project" value="UniProtKB-ARBA"/>
</dbReference>
<dbReference type="GO" id="GO:0003735">
    <property type="term" value="F:structural constituent of ribosome"/>
    <property type="evidence" value="ECO:0007669"/>
    <property type="project" value="InterPro"/>
</dbReference>
<dbReference type="Pfam" id="PF00312">
    <property type="entry name" value="Ribosomal_S15"/>
    <property type="match status" value="1"/>
</dbReference>
<sequence length="369" mass="41376">MPRSSPVAVAGCAAALWASSVTLGFVSQAPASGRVQLPLEESAVLSRRTAAALPSATSDRCLASIGAVVVACGMAAAVKRRDFRRQRASVQRLAEGDDGSIMGTLGSVQREDDEAAKMMELGMKREEKIPRKDDANWFDQLSEKDLAGYLKDGGRITAQDSEEALARKGARQQVFNLSPSKQYVLYIAKKAAQKTWTKDGPEGRNIGCLEVQVAVLTERIRSMVLHVREFKQDYKCRLKLISMVGRRQRYLDKLAWKDLDSYLKIRSELKIRHVYRMEALIGRLPGYKYAMENRKQAPGRRVIMRLKKTKKLLTNRLASQLKQGKSNDITHRTKKKLLGRRWMTSANDEMKNIVAGKGHTEYLDPLNLP</sequence>
<comment type="caution">
    <text evidence="5">The sequence shown here is derived from an EMBL/GenBank/DDBJ whole genome shotgun (WGS) entry which is preliminary data.</text>
</comment>
<dbReference type="Gene3D" id="1.10.287.10">
    <property type="entry name" value="S15/NS1, RNA-binding"/>
    <property type="match status" value="1"/>
</dbReference>
<protein>
    <recommendedName>
        <fullName evidence="7">30S ribosomal protein S15</fullName>
    </recommendedName>
</protein>
<name>A0A813EKH9_POLGL</name>
<dbReference type="SUPFAM" id="SSF47060">
    <property type="entry name" value="S15/NS1 RNA-binding domain"/>
    <property type="match status" value="1"/>
</dbReference>
<dbReference type="GO" id="GO:0005840">
    <property type="term" value="C:ribosome"/>
    <property type="evidence" value="ECO:0007669"/>
    <property type="project" value="UniProtKB-KW"/>
</dbReference>
<dbReference type="Proteomes" id="UP000654075">
    <property type="component" value="Unassembled WGS sequence"/>
</dbReference>
<keyword evidence="6" id="KW-1185">Reference proteome</keyword>
<evidence type="ECO:0000313" key="6">
    <source>
        <dbReference type="Proteomes" id="UP000654075"/>
    </source>
</evidence>
<dbReference type="CDD" id="cd00677">
    <property type="entry name" value="S15_NS1_EPRS_RNA-bind"/>
    <property type="match status" value="1"/>
</dbReference>
<feature type="signal peptide" evidence="4">
    <location>
        <begin position="1"/>
        <end position="24"/>
    </location>
</feature>
<dbReference type="SMART" id="SM01387">
    <property type="entry name" value="Ribosomal_S15"/>
    <property type="match status" value="1"/>
</dbReference>
<evidence type="ECO:0000256" key="1">
    <source>
        <dbReference type="ARBA" id="ARBA00008434"/>
    </source>
</evidence>
<dbReference type="PANTHER" id="PTHR23321:SF26">
    <property type="entry name" value="SMALL RIBOSOMAL SUBUNIT PROTEIN US15M"/>
    <property type="match status" value="1"/>
</dbReference>
<dbReference type="GO" id="GO:1990904">
    <property type="term" value="C:ribonucleoprotein complex"/>
    <property type="evidence" value="ECO:0007669"/>
    <property type="project" value="UniProtKB-KW"/>
</dbReference>
<dbReference type="PANTHER" id="PTHR23321">
    <property type="entry name" value="RIBOSOMAL PROTEIN S15, BACTERIAL AND ORGANELLAR"/>
    <property type="match status" value="1"/>
</dbReference>
<gene>
    <name evidence="5" type="ORF">PGLA1383_LOCUS18288</name>
</gene>
<evidence type="ECO:0008006" key="7">
    <source>
        <dbReference type="Google" id="ProtNLM"/>
    </source>
</evidence>